<keyword evidence="1" id="KW-0812">Transmembrane</keyword>
<evidence type="ECO:0000313" key="3">
    <source>
        <dbReference type="Proteomes" id="UP000617041"/>
    </source>
</evidence>
<feature type="transmembrane region" description="Helical" evidence="1">
    <location>
        <begin position="113"/>
        <end position="130"/>
    </location>
</feature>
<proteinExistence type="predicted"/>
<organism evidence="2 3">
    <name type="scientific">Ramlibacter algicola</name>
    <dbReference type="NCBI Taxonomy" id="2795217"/>
    <lineage>
        <taxon>Bacteria</taxon>
        <taxon>Pseudomonadati</taxon>
        <taxon>Pseudomonadota</taxon>
        <taxon>Betaproteobacteria</taxon>
        <taxon>Burkholderiales</taxon>
        <taxon>Comamonadaceae</taxon>
        <taxon>Ramlibacter</taxon>
    </lineage>
</organism>
<dbReference type="AlphaFoldDB" id="A0A934URZ5"/>
<dbReference type="PIRSF" id="PIRSF016789">
    <property type="entry name" value="DUF454"/>
    <property type="match status" value="1"/>
</dbReference>
<keyword evidence="1" id="KW-1133">Transmembrane helix</keyword>
<reference evidence="2" key="1">
    <citation type="submission" date="2020-12" db="EMBL/GenBank/DDBJ databases">
        <title>Ramlibacter sp. nov., isolated from a freshwater alga, Cryptomonas.</title>
        <authorList>
            <person name="Kim H.M."/>
            <person name="Jeon C.O."/>
        </authorList>
    </citation>
    <scope>NUCLEOTIDE SEQUENCE</scope>
    <source>
        <strain evidence="2">CrO1</strain>
    </source>
</reference>
<evidence type="ECO:0000256" key="1">
    <source>
        <dbReference type="SAM" id="Phobius"/>
    </source>
</evidence>
<dbReference type="PANTHER" id="PTHR35813:SF1">
    <property type="entry name" value="INNER MEMBRANE PROTEIN YBAN"/>
    <property type="match status" value="1"/>
</dbReference>
<sequence>MPIPPPDNDLTPLRSPRVVRWAFGVLAVVCLVLAVVGAILPVMPAVPFLLLAAWAASHSSPRLERWLVTHPYLGRYIVAWRRGGVVPRRAKWVATVMMSGSAIGMLLFIGPRWFVLAAIATMAAVGAWLWRRPERMPGA</sequence>
<dbReference type="InterPro" id="IPR007401">
    <property type="entry name" value="DUF454"/>
</dbReference>
<name>A0A934URZ5_9BURK</name>
<keyword evidence="3" id="KW-1185">Reference proteome</keyword>
<gene>
    <name evidence="2" type="ORF">I8E28_12130</name>
</gene>
<keyword evidence="1" id="KW-0472">Membrane</keyword>
<dbReference type="EMBL" id="JAEDAO010000001">
    <property type="protein sequence ID" value="MBK0393341.1"/>
    <property type="molecule type" value="Genomic_DNA"/>
</dbReference>
<dbReference type="GO" id="GO:0005886">
    <property type="term" value="C:plasma membrane"/>
    <property type="evidence" value="ECO:0007669"/>
    <property type="project" value="TreeGrafter"/>
</dbReference>
<dbReference type="PANTHER" id="PTHR35813">
    <property type="entry name" value="INNER MEMBRANE PROTEIN YBAN"/>
    <property type="match status" value="1"/>
</dbReference>
<dbReference type="RefSeq" id="WP_200788316.1">
    <property type="nucleotide sequence ID" value="NZ_JAEDAO010000001.1"/>
</dbReference>
<comment type="caution">
    <text evidence="2">The sequence shown here is derived from an EMBL/GenBank/DDBJ whole genome shotgun (WGS) entry which is preliminary data.</text>
</comment>
<evidence type="ECO:0000313" key="2">
    <source>
        <dbReference type="EMBL" id="MBK0393341.1"/>
    </source>
</evidence>
<dbReference type="Pfam" id="PF04304">
    <property type="entry name" value="DUF454"/>
    <property type="match status" value="1"/>
</dbReference>
<feature type="transmembrane region" description="Helical" evidence="1">
    <location>
        <begin position="20"/>
        <end position="53"/>
    </location>
</feature>
<protein>
    <submittedName>
        <fullName evidence="2">YbaN family protein</fullName>
    </submittedName>
</protein>
<accession>A0A934URZ5</accession>
<dbReference type="Proteomes" id="UP000617041">
    <property type="component" value="Unassembled WGS sequence"/>
</dbReference>